<dbReference type="AlphaFoldDB" id="R8VT08"/>
<dbReference type="InterPro" id="IPR012429">
    <property type="entry name" value="HGSNAT_cat"/>
</dbReference>
<dbReference type="RefSeq" id="WP_016149216.1">
    <property type="nucleotide sequence ID" value="NZ_KB976105.1"/>
</dbReference>
<dbReference type="Pfam" id="PF07786">
    <property type="entry name" value="HGSNAT_cat"/>
    <property type="match status" value="1"/>
</dbReference>
<organism evidence="3 4">
    <name type="scientific">Butyricicoccus pullicaecorum 1.2</name>
    <dbReference type="NCBI Taxonomy" id="1203606"/>
    <lineage>
        <taxon>Bacteria</taxon>
        <taxon>Bacillati</taxon>
        <taxon>Bacillota</taxon>
        <taxon>Clostridia</taxon>
        <taxon>Eubacteriales</taxon>
        <taxon>Butyricicoccaceae</taxon>
        <taxon>Butyricicoccus</taxon>
    </lineage>
</organism>
<sequence length="262" mass="30272">MSLSQSNAHAQILFPYTHGVPKLSTRYLFLDEMRGLAILNMIFFHLFWNIDSLLDIPLPWYHTFGARAWQLYICGSFLLLAGLCIHYTRHLSRHILTLAASALLITVVTWFAGSQTLIVFGILHCMTLCFLCYVVLRPLLQKIPAVPGLIVTLLLFIFTYHVPQHYLGLGAFQIPLPSEWYLSYWLSLIGLLSPDFHSADYFPIFPYLFLFLAGYFLGKFHLPDWMRKSHCRPLAWMGQHSLAIYLLHQPILYGAMMPFFPE</sequence>
<reference evidence="3 4" key="1">
    <citation type="submission" date="2013-01" db="EMBL/GenBank/DDBJ databases">
        <title>The Genome Sequence of Butyricicoccus pullicaecorum 1.2.</title>
        <authorList>
            <consortium name="The Broad Institute Genome Sequencing Platform"/>
            <person name="Earl A."/>
            <person name="Ward D."/>
            <person name="Feldgarden M."/>
            <person name="Gevers D."/>
            <person name="Van Immerseel F."/>
            <person name="Eeckhaut V."/>
            <person name="Walker B."/>
            <person name="Young S.K."/>
            <person name="Zeng Q."/>
            <person name="Gargeya S."/>
            <person name="Fitzgerald M."/>
            <person name="Haas B."/>
            <person name="Abouelleil A."/>
            <person name="Alvarado L."/>
            <person name="Arachchi H.M."/>
            <person name="Berlin A.M."/>
            <person name="Chapman S.B."/>
            <person name="Dewar J."/>
            <person name="Goldberg J."/>
            <person name="Griggs A."/>
            <person name="Gujja S."/>
            <person name="Hansen M."/>
            <person name="Howarth C."/>
            <person name="Imamovic A."/>
            <person name="Larimer J."/>
            <person name="McCowan C."/>
            <person name="Murphy C."/>
            <person name="Neiman D."/>
            <person name="Pearson M."/>
            <person name="Priest M."/>
            <person name="Roberts A."/>
            <person name="Saif S."/>
            <person name="Shea T."/>
            <person name="Sisk P."/>
            <person name="Sykes S."/>
            <person name="Wortman J."/>
            <person name="Nusbaum C."/>
            <person name="Birren B."/>
        </authorList>
    </citation>
    <scope>NUCLEOTIDE SEQUENCE [LARGE SCALE GENOMIC DNA]</scope>
    <source>
        <strain evidence="3 4">1.2</strain>
    </source>
</reference>
<dbReference type="PATRIC" id="fig|1203606.4.peg.3093"/>
<dbReference type="eggNOG" id="COG3503">
    <property type="taxonomic scope" value="Bacteria"/>
</dbReference>
<accession>R8VT08</accession>
<evidence type="ECO:0000259" key="2">
    <source>
        <dbReference type="Pfam" id="PF07786"/>
    </source>
</evidence>
<keyword evidence="1" id="KW-0812">Transmembrane</keyword>
<gene>
    <name evidence="3" type="ORF">HMPREF1526_03131</name>
</gene>
<comment type="caution">
    <text evidence="3">The sequence shown here is derived from an EMBL/GenBank/DDBJ whole genome shotgun (WGS) entry which is preliminary data.</text>
</comment>
<feature type="domain" description="Heparan-alpha-glucosaminide N-acetyltransferase catalytic" evidence="2">
    <location>
        <begin position="26"/>
        <end position="250"/>
    </location>
</feature>
<protein>
    <recommendedName>
        <fullName evidence="2">Heparan-alpha-glucosaminide N-acetyltransferase catalytic domain-containing protein</fullName>
    </recommendedName>
</protein>
<dbReference type="Proteomes" id="UP000013981">
    <property type="component" value="Unassembled WGS sequence"/>
</dbReference>
<dbReference type="HOGENOM" id="CLU_067755_1_0_9"/>
<feature type="transmembrane region" description="Helical" evidence="1">
    <location>
        <begin position="27"/>
        <end position="48"/>
    </location>
</feature>
<evidence type="ECO:0000256" key="1">
    <source>
        <dbReference type="SAM" id="Phobius"/>
    </source>
</evidence>
<feature type="transmembrane region" description="Helical" evidence="1">
    <location>
        <begin position="118"/>
        <end position="136"/>
    </location>
</feature>
<feature type="transmembrane region" description="Helical" evidence="1">
    <location>
        <begin position="143"/>
        <end position="162"/>
    </location>
</feature>
<dbReference type="EMBL" id="AQOB01000015">
    <property type="protein sequence ID" value="EOQ35663.1"/>
    <property type="molecule type" value="Genomic_DNA"/>
</dbReference>
<name>R8VT08_9FIRM</name>
<proteinExistence type="predicted"/>
<feature type="transmembrane region" description="Helical" evidence="1">
    <location>
        <begin position="95"/>
        <end position="112"/>
    </location>
</feature>
<keyword evidence="1" id="KW-1133">Transmembrane helix</keyword>
<evidence type="ECO:0000313" key="3">
    <source>
        <dbReference type="EMBL" id="EOQ35663.1"/>
    </source>
</evidence>
<feature type="transmembrane region" description="Helical" evidence="1">
    <location>
        <begin position="204"/>
        <end position="222"/>
    </location>
</feature>
<keyword evidence="1" id="KW-0472">Membrane</keyword>
<keyword evidence="4" id="KW-1185">Reference proteome</keyword>
<feature type="transmembrane region" description="Helical" evidence="1">
    <location>
        <begin position="68"/>
        <end position="88"/>
    </location>
</feature>
<evidence type="ECO:0000313" key="4">
    <source>
        <dbReference type="Proteomes" id="UP000013981"/>
    </source>
</evidence>